<dbReference type="InParanoid" id="A0A165KKX0"/>
<dbReference type="InterPro" id="IPR036047">
    <property type="entry name" value="F-box-like_dom_sf"/>
</dbReference>
<protein>
    <submittedName>
        <fullName evidence="2">Uncharacterized protein</fullName>
    </submittedName>
</protein>
<evidence type="ECO:0000313" key="3">
    <source>
        <dbReference type="Proteomes" id="UP000077266"/>
    </source>
</evidence>
<dbReference type="OrthoDB" id="10628868at2759"/>
<dbReference type="AlphaFoldDB" id="A0A165KKX0"/>
<dbReference type="SUPFAM" id="SSF52047">
    <property type="entry name" value="RNI-like"/>
    <property type="match status" value="1"/>
</dbReference>
<evidence type="ECO:0000313" key="2">
    <source>
        <dbReference type="EMBL" id="KZV96510.1"/>
    </source>
</evidence>
<keyword evidence="1" id="KW-0175">Coiled coil</keyword>
<keyword evidence="3" id="KW-1185">Reference proteome</keyword>
<accession>A0A165KKX0</accession>
<dbReference type="Gene3D" id="1.20.1280.50">
    <property type="match status" value="1"/>
</dbReference>
<evidence type="ECO:0000256" key="1">
    <source>
        <dbReference type="SAM" id="Coils"/>
    </source>
</evidence>
<reference evidence="2 3" key="1">
    <citation type="journal article" date="2016" name="Mol. Biol. Evol.">
        <title>Comparative Genomics of Early-Diverging Mushroom-Forming Fungi Provides Insights into the Origins of Lignocellulose Decay Capabilities.</title>
        <authorList>
            <person name="Nagy L.G."/>
            <person name="Riley R."/>
            <person name="Tritt A."/>
            <person name="Adam C."/>
            <person name="Daum C."/>
            <person name="Floudas D."/>
            <person name="Sun H."/>
            <person name="Yadav J.S."/>
            <person name="Pangilinan J."/>
            <person name="Larsson K.H."/>
            <person name="Matsuura K."/>
            <person name="Barry K."/>
            <person name="Labutti K."/>
            <person name="Kuo R."/>
            <person name="Ohm R.A."/>
            <person name="Bhattacharya S.S."/>
            <person name="Shirouzu T."/>
            <person name="Yoshinaga Y."/>
            <person name="Martin F.M."/>
            <person name="Grigoriev I.V."/>
            <person name="Hibbett D.S."/>
        </authorList>
    </citation>
    <scope>NUCLEOTIDE SEQUENCE [LARGE SCALE GENOMIC DNA]</scope>
    <source>
        <strain evidence="2 3">HHB12029</strain>
    </source>
</reference>
<dbReference type="SUPFAM" id="SSF81383">
    <property type="entry name" value="F-box domain"/>
    <property type="match status" value="1"/>
</dbReference>
<dbReference type="Proteomes" id="UP000077266">
    <property type="component" value="Unassembled WGS sequence"/>
</dbReference>
<sequence length="589" mass="63714">MLRTRAASLSLYGATDLIAQLQSLEDERASVEQTYRAQLAALQAAHDAAVERISTKEHDLEAQRQRLRTAVLAKQAAFDDDAAAAQEYISRLPPELLSEIASHVVGTQSVAPVALVPLLLVSRMWKATLESTPSLWTCVSLPAAPSASSLRALRRQLDLARAAVLDVRVEAETCSPEHLFAYWAGMALLRAVLPRIRTLEITVRARTQLSDVLAHLSAPAPQLSRLIFHGPHGENIAYIPTGVLSGAQPETLVLQHACVPLETFVRPGLRHMDVSAVLAHQHQVDAIESSIELTVSTLETVVIGGSQWHSDADFASPAPGSSTVDAPRLTSLTLDNAPLSRLTSRLRAPALHTVALRMIFTTISLDFLEYAPNVEDLTLVDVTIRQSRPLRLLHLAKLVMKLDTGIPLLETLDAPGLAALDVQQAEATAEDADVFIHAVDRFVSRCPMLTSMTIGVRQPKDDVPLQFASVCPALTELHLVNMPCSLYLSSLPAVGTLTITGGSPDACILASALPEVRHLFVDGIDSVDAIVDQLRCDTSVWSSLETFELNHCPLTSGEALVEIVRLRRAPGTLRSAAVWSCSGVKFIDF</sequence>
<dbReference type="Gene3D" id="3.80.10.10">
    <property type="entry name" value="Ribonuclease Inhibitor"/>
    <property type="match status" value="1"/>
</dbReference>
<dbReference type="InterPro" id="IPR032675">
    <property type="entry name" value="LRR_dom_sf"/>
</dbReference>
<name>A0A165KKX0_EXIGL</name>
<gene>
    <name evidence="2" type="ORF">EXIGLDRAFT_733175</name>
</gene>
<organism evidence="2 3">
    <name type="scientific">Exidia glandulosa HHB12029</name>
    <dbReference type="NCBI Taxonomy" id="1314781"/>
    <lineage>
        <taxon>Eukaryota</taxon>
        <taxon>Fungi</taxon>
        <taxon>Dikarya</taxon>
        <taxon>Basidiomycota</taxon>
        <taxon>Agaricomycotina</taxon>
        <taxon>Agaricomycetes</taxon>
        <taxon>Auriculariales</taxon>
        <taxon>Exidiaceae</taxon>
        <taxon>Exidia</taxon>
    </lineage>
</organism>
<dbReference type="EMBL" id="KV425942">
    <property type="protein sequence ID" value="KZV96510.1"/>
    <property type="molecule type" value="Genomic_DNA"/>
</dbReference>
<proteinExistence type="predicted"/>
<feature type="coiled-coil region" evidence="1">
    <location>
        <begin position="14"/>
        <end position="41"/>
    </location>
</feature>